<gene>
    <name evidence="1" type="ORF">MKY91_01300</name>
</gene>
<organism evidence="1 2">
    <name type="scientific">Alkalicoccobacillus gibsonii</name>
    <dbReference type="NCBI Taxonomy" id="79881"/>
    <lineage>
        <taxon>Bacteria</taxon>
        <taxon>Bacillati</taxon>
        <taxon>Bacillota</taxon>
        <taxon>Bacilli</taxon>
        <taxon>Bacillales</taxon>
        <taxon>Bacillaceae</taxon>
        <taxon>Alkalicoccobacillus</taxon>
    </lineage>
</organism>
<accession>A0ABU9VD84</accession>
<dbReference type="RefSeq" id="WP_343128986.1">
    <property type="nucleotide sequence ID" value="NZ_JBCITK010000001.1"/>
</dbReference>
<proteinExistence type="predicted"/>
<keyword evidence="2" id="KW-1185">Reference proteome</keyword>
<protein>
    <submittedName>
        <fullName evidence="1">Uncharacterized protein</fullName>
    </submittedName>
</protein>
<comment type="caution">
    <text evidence="1">The sequence shown here is derived from an EMBL/GenBank/DDBJ whole genome shotgun (WGS) entry which is preliminary data.</text>
</comment>
<evidence type="ECO:0000313" key="1">
    <source>
        <dbReference type="EMBL" id="MEN0641799.1"/>
    </source>
</evidence>
<dbReference type="EMBL" id="JBCITK010000001">
    <property type="protein sequence ID" value="MEN0641799.1"/>
    <property type="molecule type" value="Genomic_DNA"/>
</dbReference>
<evidence type="ECO:0000313" key="2">
    <source>
        <dbReference type="Proteomes" id="UP001418796"/>
    </source>
</evidence>
<dbReference type="Proteomes" id="UP001418796">
    <property type="component" value="Unassembled WGS sequence"/>
</dbReference>
<name>A0ABU9VD84_9BACI</name>
<reference evidence="1 2" key="1">
    <citation type="submission" date="2024-03" db="EMBL/GenBank/DDBJ databases">
        <title>Bacilli Hybrid Assemblies.</title>
        <authorList>
            <person name="Kovac J."/>
        </authorList>
    </citation>
    <scope>NUCLEOTIDE SEQUENCE [LARGE SCALE GENOMIC DNA]</scope>
    <source>
        <strain evidence="1 2">FSL R7-0666</strain>
    </source>
</reference>
<sequence length="169" mass="19514">MLKVPITQLVQSIRSISYRDVRIDVGEQLQLIEQSTQANTMQTVLIQSEEDDEVEEPRPTPLPVEQIAHVSPRAAVLYVWSIVEKETEDLLQVISKSTHIDESQKIGSLKKHHVLDAPLLKMFLDLKKLYEHVAAEAYIQVTPSEALRYCELCNRIRYQLTLNEKKHRD</sequence>